<dbReference type="AlphaFoldDB" id="A0A2N9FLA8"/>
<reference evidence="1" key="1">
    <citation type="submission" date="2018-02" db="EMBL/GenBank/DDBJ databases">
        <authorList>
            <person name="Cohen D.B."/>
            <person name="Kent A.D."/>
        </authorList>
    </citation>
    <scope>NUCLEOTIDE SEQUENCE</scope>
</reference>
<evidence type="ECO:0000313" key="1">
    <source>
        <dbReference type="EMBL" id="SPC88072.1"/>
    </source>
</evidence>
<sequence length="69" mass="7101">MQADQTVISLRPEAAAAVLCVVPDSSPLASTLLLLLSLPILRLCAPMAVSLPHSRSRPILAGSGSPPTE</sequence>
<accession>A0A2N9FLA8</accession>
<dbReference type="EMBL" id="OIVN01000968">
    <property type="protein sequence ID" value="SPC88072.1"/>
    <property type="molecule type" value="Genomic_DNA"/>
</dbReference>
<gene>
    <name evidence="1" type="ORF">FSB_LOCUS15954</name>
</gene>
<organism evidence="1">
    <name type="scientific">Fagus sylvatica</name>
    <name type="common">Beechnut</name>
    <dbReference type="NCBI Taxonomy" id="28930"/>
    <lineage>
        <taxon>Eukaryota</taxon>
        <taxon>Viridiplantae</taxon>
        <taxon>Streptophyta</taxon>
        <taxon>Embryophyta</taxon>
        <taxon>Tracheophyta</taxon>
        <taxon>Spermatophyta</taxon>
        <taxon>Magnoliopsida</taxon>
        <taxon>eudicotyledons</taxon>
        <taxon>Gunneridae</taxon>
        <taxon>Pentapetalae</taxon>
        <taxon>rosids</taxon>
        <taxon>fabids</taxon>
        <taxon>Fagales</taxon>
        <taxon>Fagaceae</taxon>
        <taxon>Fagus</taxon>
    </lineage>
</organism>
<proteinExistence type="predicted"/>
<name>A0A2N9FLA8_FAGSY</name>
<protein>
    <submittedName>
        <fullName evidence="1">Uncharacterized protein</fullName>
    </submittedName>
</protein>